<dbReference type="AlphaFoldDB" id="A0A1V0N2I9"/>
<dbReference type="InterPro" id="IPR029033">
    <property type="entry name" value="His_PPase_superfam"/>
</dbReference>
<dbReference type="SUPFAM" id="SSF53254">
    <property type="entry name" value="Phosphoglycerate mutase-like"/>
    <property type="match status" value="1"/>
</dbReference>
<dbReference type="STRING" id="74969.FAD_0425"/>
<protein>
    <submittedName>
        <fullName evidence="4">Histidine phosphatase family protein</fullName>
    </submittedName>
    <submittedName>
        <fullName evidence="3">Phosphoglycerate mutase/fructose-2,6-bisphosphatase</fullName>
    </submittedName>
</protein>
<feature type="active site" description="Proton donor/acceptor" evidence="1">
    <location>
        <position position="83"/>
    </location>
</feature>
<dbReference type="InterPro" id="IPR050275">
    <property type="entry name" value="PGM_Phosphatase"/>
</dbReference>
<evidence type="ECO:0000256" key="2">
    <source>
        <dbReference type="PIRSR" id="PIRSR613078-2"/>
    </source>
</evidence>
<dbReference type="RefSeq" id="WP_009887481.1">
    <property type="nucleotide sequence ID" value="NZ_CP015363.1"/>
</dbReference>
<evidence type="ECO:0000313" key="5">
    <source>
        <dbReference type="Proteomes" id="UP000192050"/>
    </source>
</evidence>
<name>A0A1V0N2I9_9ARCH</name>
<dbReference type="SMART" id="SM00855">
    <property type="entry name" value="PGAM"/>
    <property type="match status" value="1"/>
</dbReference>
<evidence type="ECO:0000313" key="6">
    <source>
        <dbReference type="Proteomes" id="UP000546917"/>
    </source>
</evidence>
<dbReference type="InterPro" id="IPR054929">
    <property type="entry name" value="dPGM_arch"/>
</dbReference>
<reference evidence="3 5" key="1">
    <citation type="submission" date="2011-10" db="EMBL/GenBank/DDBJ databases">
        <title>Metabolic and evolutionary patterns in the extreme acidophile Ferroplasma acidiphilum.</title>
        <authorList>
            <person name="Golyshina O.V."/>
            <person name="Kozyavkin S.A."/>
            <person name="Tatusov R.L."/>
            <person name="Slesarev A.I."/>
            <person name="Golyshin P.N."/>
        </authorList>
    </citation>
    <scope>NUCLEOTIDE SEQUENCE [LARGE SCALE GENOMIC DNA]</scope>
    <source>
        <strain evidence="3">Berkeley</strain>
        <strain evidence="5">Y</strain>
    </source>
</reference>
<dbReference type="EMBL" id="JABGBP010000166">
    <property type="protein sequence ID" value="NOL60175.1"/>
    <property type="molecule type" value="Genomic_DNA"/>
</dbReference>
<reference evidence="4 6" key="2">
    <citation type="submission" date="2020-05" db="EMBL/GenBank/DDBJ databases">
        <authorList>
            <person name="Zhang R."/>
        </authorList>
    </citation>
    <scope>NUCLEOTIDE SEQUENCE [LARGE SCALE GENOMIC DNA]</scope>
    <source>
        <strain evidence="4 6">DSM 28986</strain>
    </source>
</reference>
<dbReference type="OrthoDB" id="304253at2157"/>
<feature type="binding site" evidence="2">
    <location>
        <begin position="8"/>
        <end position="15"/>
    </location>
    <ligand>
        <name>substrate</name>
    </ligand>
</feature>
<dbReference type="Pfam" id="PF00300">
    <property type="entry name" value="His_Phos_1"/>
    <property type="match status" value="1"/>
</dbReference>
<dbReference type="CDD" id="cd07067">
    <property type="entry name" value="HP_PGM_like"/>
    <property type="match status" value="1"/>
</dbReference>
<feature type="binding site" evidence="2">
    <location>
        <position position="59"/>
    </location>
    <ligand>
        <name>substrate</name>
    </ligand>
</feature>
<dbReference type="InterPro" id="IPR013078">
    <property type="entry name" value="His_Pase_superF_clade-1"/>
</dbReference>
<dbReference type="Proteomes" id="UP000546917">
    <property type="component" value="Unassembled WGS sequence"/>
</dbReference>
<dbReference type="Proteomes" id="UP000192050">
    <property type="component" value="Chromosome"/>
</dbReference>
<evidence type="ECO:0000313" key="4">
    <source>
        <dbReference type="EMBL" id="NOL60175.1"/>
    </source>
</evidence>
<dbReference type="EMBL" id="CP015363">
    <property type="protein sequence ID" value="ARD84343.1"/>
    <property type="molecule type" value="Genomic_DNA"/>
</dbReference>
<organism evidence="3 5">
    <name type="scientific">Ferroplasma acidiphilum</name>
    <dbReference type="NCBI Taxonomy" id="74969"/>
    <lineage>
        <taxon>Archaea</taxon>
        <taxon>Methanobacteriati</taxon>
        <taxon>Thermoplasmatota</taxon>
        <taxon>Thermoplasmata</taxon>
        <taxon>Thermoplasmatales</taxon>
        <taxon>Ferroplasmaceae</taxon>
        <taxon>Ferroplasma</taxon>
    </lineage>
</organism>
<accession>A0A1V0N2I9</accession>
<dbReference type="Gene3D" id="3.40.50.1240">
    <property type="entry name" value="Phosphoglycerate mutase-like"/>
    <property type="match status" value="1"/>
</dbReference>
<dbReference type="GO" id="GO:0016791">
    <property type="term" value="F:phosphatase activity"/>
    <property type="evidence" value="ECO:0007669"/>
    <property type="project" value="TreeGrafter"/>
</dbReference>
<proteinExistence type="predicted"/>
<dbReference type="PIRSF" id="PIRSF000709">
    <property type="entry name" value="6PFK_2-Ptase"/>
    <property type="match status" value="1"/>
</dbReference>
<dbReference type="PANTHER" id="PTHR48100:SF1">
    <property type="entry name" value="HISTIDINE PHOSPHATASE FAMILY PROTEIN-RELATED"/>
    <property type="match status" value="1"/>
</dbReference>
<keyword evidence="5" id="KW-1185">Reference proteome</keyword>
<feature type="active site" description="Tele-phosphohistidine intermediate" evidence="1">
    <location>
        <position position="9"/>
    </location>
</feature>
<dbReference type="GeneID" id="16025627"/>
<evidence type="ECO:0000313" key="3">
    <source>
        <dbReference type="EMBL" id="ARD84343.1"/>
    </source>
</evidence>
<dbReference type="PANTHER" id="PTHR48100">
    <property type="entry name" value="BROAD-SPECIFICITY PHOSPHATASE YOR283W-RELATED"/>
    <property type="match status" value="1"/>
</dbReference>
<sequence>MKYVILIRHGESYTNRNGILSSELNRYRLTEEGIEQARFTGEQLNGLKFDGIISSPILRAVETANIINQYLNLEIKTDNRAIESDFGEYNGKRIVDIPDKSRDELGMESFESQTSRMIDLINSYTGNYIVVSHSFPIRCVLANYLKLGEIESFGLDIRHASMSVINVEKEKILAIGSLLLSPEIRKIFK</sequence>
<dbReference type="KEGG" id="fai:FAD_0425"/>
<gene>
    <name evidence="3" type="ORF">FAD_0425</name>
    <name evidence="4" type="ORF">HLB00_04905</name>
</gene>
<dbReference type="NCBIfam" id="NF038349">
    <property type="entry name" value="dPGM_arch"/>
    <property type="match status" value="1"/>
</dbReference>
<evidence type="ECO:0000256" key="1">
    <source>
        <dbReference type="PIRSR" id="PIRSR613078-1"/>
    </source>
</evidence>
<dbReference type="GO" id="GO:0005737">
    <property type="term" value="C:cytoplasm"/>
    <property type="evidence" value="ECO:0007669"/>
    <property type="project" value="TreeGrafter"/>
</dbReference>